<organism evidence="4 5">
    <name type="scientific">Adhaeribacter pallidiroseus</name>
    <dbReference type="NCBI Taxonomy" id="2072847"/>
    <lineage>
        <taxon>Bacteria</taxon>
        <taxon>Pseudomonadati</taxon>
        <taxon>Bacteroidota</taxon>
        <taxon>Cytophagia</taxon>
        <taxon>Cytophagales</taxon>
        <taxon>Hymenobacteraceae</taxon>
        <taxon>Adhaeribacter</taxon>
    </lineage>
</organism>
<accession>A0A369QFZ1</accession>
<keyword evidence="5" id="KW-1185">Reference proteome</keyword>
<evidence type="ECO:0000259" key="3">
    <source>
        <dbReference type="Pfam" id="PF02470"/>
    </source>
</evidence>
<dbReference type="InterPro" id="IPR003399">
    <property type="entry name" value="Mce/MlaD"/>
</dbReference>
<dbReference type="InterPro" id="IPR052336">
    <property type="entry name" value="MlaD_Phospholipid_Transporter"/>
</dbReference>
<feature type="domain" description="Mce/MlaD" evidence="3">
    <location>
        <begin position="36"/>
        <end position="110"/>
    </location>
</feature>
<evidence type="ECO:0000313" key="4">
    <source>
        <dbReference type="EMBL" id="RDC63841.1"/>
    </source>
</evidence>
<dbReference type="EMBL" id="QASA01000001">
    <property type="protein sequence ID" value="RDC63841.1"/>
    <property type="molecule type" value="Genomic_DNA"/>
</dbReference>
<feature type="transmembrane region" description="Helical" evidence="2">
    <location>
        <begin position="7"/>
        <end position="27"/>
    </location>
</feature>
<dbReference type="AlphaFoldDB" id="A0A369QFZ1"/>
<proteinExistence type="predicted"/>
<dbReference type="OrthoDB" id="9769132at2"/>
<feature type="coiled-coil region" evidence="1">
    <location>
        <begin position="237"/>
        <end position="291"/>
    </location>
</feature>
<dbReference type="PANTHER" id="PTHR33371:SF4">
    <property type="entry name" value="INTERMEMBRANE PHOSPHOLIPID TRANSPORT SYSTEM BINDING PROTEIN MLAD"/>
    <property type="match status" value="1"/>
</dbReference>
<keyword evidence="2" id="KW-0472">Membrane</keyword>
<evidence type="ECO:0000256" key="2">
    <source>
        <dbReference type="SAM" id="Phobius"/>
    </source>
</evidence>
<dbReference type="RefSeq" id="WP_115373083.1">
    <property type="nucleotide sequence ID" value="NZ_QASA01000001.1"/>
</dbReference>
<protein>
    <recommendedName>
        <fullName evidence="3">Mce/MlaD domain-containing protein</fullName>
    </recommendedName>
</protein>
<gene>
    <name evidence="4" type="ORF">AHMF7616_02450</name>
</gene>
<keyword evidence="2" id="KW-1133">Transmembrane helix</keyword>
<evidence type="ECO:0000313" key="5">
    <source>
        <dbReference type="Proteomes" id="UP000253919"/>
    </source>
</evidence>
<keyword evidence="1" id="KW-0175">Coiled coil</keyword>
<reference evidence="4 5" key="1">
    <citation type="submission" date="2018-04" db="EMBL/GenBank/DDBJ databases">
        <title>Adhaeribacter sp. HMF7616 genome sequencing and assembly.</title>
        <authorList>
            <person name="Kang H."/>
            <person name="Kang J."/>
            <person name="Cha I."/>
            <person name="Kim H."/>
            <person name="Joh K."/>
        </authorList>
    </citation>
    <scope>NUCLEOTIDE SEQUENCE [LARGE SCALE GENOMIC DNA]</scope>
    <source>
        <strain evidence="4 5">HMF7616</strain>
    </source>
</reference>
<name>A0A369QFZ1_9BACT</name>
<dbReference type="Pfam" id="PF02470">
    <property type="entry name" value="MlaD"/>
    <property type="match status" value="1"/>
</dbReference>
<sequence length="337" mass="36815">MKFSKEIKVALLGIVAIVMLYFGYTFLRGSDLFSSSNTFYVEYESVDGLNISAPIVLNGVKIGTVKDMYILKDKNNKIRVTLSVDKDIAVGDSTIASLSNSDLLGGKAITFFLRPNTKQFTGGETLTPFVEKSITDMLTAKAMPVLGTIDSTLLKLNAFFGEDAKRSIQATILNTQATTEAVKNLMVANQRNINRITTNVADLTSSLKNTEQKFSQLATNLSQITDTLKRAPINTTVRQLNTTIAEAQSMIKKFNQDSGTLGKIMNDDSLYRNMNASTESLNALLQDLKANPKRYVHFSLIGGGTKVKQADNVKSADKVRNANTVENTGVVGEVQNK</sequence>
<keyword evidence="2" id="KW-0812">Transmembrane</keyword>
<dbReference type="Proteomes" id="UP000253919">
    <property type="component" value="Unassembled WGS sequence"/>
</dbReference>
<comment type="caution">
    <text evidence="4">The sequence shown here is derived from an EMBL/GenBank/DDBJ whole genome shotgun (WGS) entry which is preliminary data.</text>
</comment>
<dbReference type="PANTHER" id="PTHR33371">
    <property type="entry name" value="INTERMEMBRANE PHOSPHOLIPID TRANSPORT SYSTEM BINDING PROTEIN MLAD-RELATED"/>
    <property type="match status" value="1"/>
</dbReference>
<evidence type="ECO:0000256" key="1">
    <source>
        <dbReference type="SAM" id="Coils"/>
    </source>
</evidence>